<organism evidence="9 10">
    <name type="scientific">Paraburkholderia sabiae</name>
    <dbReference type="NCBI Taxonomy" id="273251"/>
    <lineage>
        <taxon>Bacteria</taxon>
        <taxon>Pseudomonadati</taxon>
        <taxon>Pseudomonadota</taxon>
        <taxon>Betaproteobacteria</taxon>
        <taxon>Burkholderiales</taxon>
        <taxon>Burkholderiaceae</taxon>
        <taxon>Paraburkholderia</taxon>
    </lineage>
</organism>
<reference evidence="9 10" key="1">
    <citation type="submission" date="2024-01" db="EMBL/GenBank/DDBJ databases">
        <title>The diversity of rhizobia nodulating Mimosa spp. in eleven states of Brazil covering several biomes is determined by host plant, location, and edaphic factors.</title>
        <authorList>
            <person name="Rouws L."/>
            <person name="Barauna A."/>
            <person name="Beukes C."/>
            <person name="De Faria S.M."/>
            <person name="Gross E."/>
            <person name="Dos Reis Junior F.B."/>
            <person name="Simon M."/>
            <person name="Maluk M."/>
            <person name="Odee D.W."/>
            <person name="Kenicer G."/>
            <person name="Young J.P.W."/>
            <person name="Reis V.M."/>
            <person name="Zilli J."/>
            <person name="James E.K."/>
        </authorList>
    </citation>
    <scope>NUCLEOTIDE SEQUENCE [LARGE SCALE GENOMIC DNA]</scope>
    <source>
        <strain evidence="9 10">JPY77</strain>
    </source>
</reference>
<dbReference type="InterPro" id="IPR058136">
    <property type="entry name" value="AmpC"/>
</dbReference>
<evidence type="ECO:0000256" key="6">
    <source>
        <dbReference type="RuleBase" id="RU361140"/>
    </source>
</evidence>
<evidence type="ECO:0000259" key="8">
    <source>
        <dbReference type="Pfam" id="PF00144"/>
    </source>
</evidence>
<dbReference type="InterPro" id="IPR006311">
    <property type="entry name" value="TAT_signal"/>
</dbReference>
<dbReference type="InterPro" id="IPR001586">
    <property type="entry name" value="Beta-lactam_class-C_AS"/>
</dbReference>
<evidence type="ECO:0000256" key="1">
    <source>
        <dbReference type="ARBA" id="ARBA00001526"/>
    </source>
</evidence>
<dbReference type="Gene3D" id="3.40.710.10">
    <property type="entry name" value="DD-peptidase/beta-lactamase superfamily"/>
    <property type="match status" value="1"/>
</dbReference>
<dbReference type="InterPro" id="IPR001466">
    <property type="entry name" value="Beta-lactam-related"/>
</dbReference>
<protein>
    <recommendedName>
        <fullName evidence="3 6">Beta-lactamase</fullName>
        <ecNumber evidence="3 6">3.5.2.6</ecNumber>
    </recommendedName>
</protein>
<comment type="similarity">
    <text evidence="2 6">Belongs to the class-C beta-lactamase family.</text>
</comment>
<accession>A0ABU9QQC3</accession>
<dbReference type="SUPFAM" id="SSF56601">
    <property type="entry name" value="beta-lactamase/transpeptidase-like"/>
    <property type="match status" value="1"/>
</dbReference>
<evidence type="ECO:0000313" key="10">
    <source>
        <dbReference type="Proteomes" id="UP001494588"/>
    </source>
</evidence>
<evidence type="ECO:0000256" key="4">
    <source>
        <dbReference type="ARBA" id="ARBA00022801"/>
    </source>
</evidence>
<comment type="catalytic activity">
    <reaction evidence="1 6">
        <text>a beta-lactam + H2O = a substituted beta-amino acid</text>
        <dbReference type="Rhea" id="RHEA:20401"/>
        <dbReference type="ChEBI" id="CHEBI:15377"/>
        <dbReference type="ChEBI" id="CHEBI:35627"/>
        <dbReference type="ChEBI" id="CHEBI:140347"/>
        <dbReference type="EC" id="3.5.2.6"/>
    </reaction>
</comment>
<evidence type="ECO:0000256" key="7">
    <source>
        <dbReference type="SAM" id="SignalP"/>
    </source>
</evidence>
<evidence type="ECO:0000256" key="5">
    <source>
        <dbReference type="ARBA" id="ARBA00023251"/>
    </source>
</evidence>
<dbReference type="EC" id="3.5.2.6" evidence="3 6"/>
<evidence type="ECO:0000313" key="9">
    <source>
        <dbReference type="EMBL" id="MEM5291690.1"/>
    </source>
</evidence>
<dbReference type="Proteomes" id="UP001494588">
    <property type="component" value="Unassembled WGS sequence"/>
</dbReference>
<evidence type="ECO:0000256" key="3">
    <source>
        <dbReference type="ARBA" id="ARBA00012865"/>
    </source>
</evidence>
<dbReference type="PROSITE" id="PS00336">
    <property type="entry name" value="BETA_LACTAMASE_C"/>
    <property type="match status" value="1"/>
</dbReference>
<keyword evidence="10" id="KW-1185">Reference proteome</keyword>
<dbReference type="GO" id="GO:0008800">
    <property type="term" value="F:beta-lactamase activity"/>
    <property type="evidence" value="ECO:0007669"/>
    <property type="project" value="UniProtKB-EC"/>
</dbReference>
<dbReference type="PROSITE" id="PS51318">
    <property type="entry name" value="TAT"/>
    <property type="match status" value="1"/>
</dbReference>
<dbReference type="InterPro" id="IPR012338">
    <property type="entry name" value="Beta-lactam/transpept-like"/>
</dbReference>
<feature type="chain" id="PRO_5045531348" description="Beta-lactamase" evidence="7">
    <location>
        <begin position="26"/>
        <end position="399"/>
    </location>
</feature>
<dbReference type="PANTHER" id="PTHR46825:SF8">
    <property type="entry name" value="BETA-LACTAMASE-RELATED"/>
    <property type="match status" value="1"/>
</dbReference>
<feature type="signal peptide" evidence="7">
    <location>
        <begin position="1"/>
        <end position="25"/>
    </location>
</feature>
<sequence length="399" mass="42406">MVTRRKFTFTMIGGGLAGVAAQAFGAGAAASAQRRGMHAGARVKQAVDAAIQPMMAKNGIPGVAVGVIVDGRAQVFNYGVASTQSHEPVTDDTLFELGSVSKTFTATLTEWAQVDGQLSLSDEVGKYLPELHGTPFGQLGLLNLGTHTPGVLPLQVPDEIHNDAQLMRYFKAWRPTYAPGTVRTYTNPGIGTLGLIAAKSMGQDFTALIEQRLFPALGLRNSFIDVPVGRAADYAQGYTKDGKPIRMAGGVLAAQAYGVKSTAADMLRFIEANMKLVTVDSQLQRAITQTHTGYFQAGPMTQDLIWEQYPYPVKLSALLEGNGSAMALDATPVKAIVPPEAPKDDVWINKTGSTNGFGSYVAFVPSRRIGIVILGNRNFPIADRVAAAHGILESLDRGG</sequence>
<feature type="domain" description="Beta-lactamase-related" evidence="8">
    <location>
        <begin position="47"/>
        <end position="393"/>
    </location>
</feature>
<dbReference type="EMBL" id="JAZHGC010000057">
    <property type="protein sequence ID" value="MEM5291690.1"/>
    <property type="molecule type" value="Genomic_DNA"/>
</dbReference>
<proteinExistence type="inferred from homology"/>
<dbReference type="Pfam" id="PF00144">
    <property type="entry name" value="Beta-lactamase"/>
    <property type="match status" value="1"/>
</dbReference>
<dbReference type="NCBIfam" id="NF033085">
    <property type="entry name" value="bla_class_C"/>
    <property type="match status" value="1"/>
</dbReference>
<dbReference type="InterPro" id="IPR050491">
    <property type="entry name" value="AmpC-like"/>
</dbReference>
<name>A0ABU9QQC3_9BURK</name>
<keyword evidence="5 6" id="KW-0046">Antibiotic resistance</keyword>
<keyword evidence="4 6" id="KW-0378">Hydrolase</keyword>
<keyword evidence="7" id="KW-0732">Signal</keyword>
<dbReference type="PANTHER" id="PTHR46825">
    <property type="entry name" value="D-ALANYL-D-ALANINE-CARBOXYPEPTIDASE/ENDOPEPTIDASE AMPH"/>
    <property type="match status" value="1"/>
</dbReference>
<evidence type="ECO:0000256" key="2">
    <source>
        <dbReference type="ARBA" id="ARBA00007840"/>
    </source>
</evidence>
<gene>
    <name evidence="9" type="primary">ampC</name>
    <name evidence="9" type="ORF">V4C55_38840</name>
</gene>
<comment type="caution">
    <text evidence="9">The sequence shown here is derived from an EMBL/GenBank/DDBJ whole genome shotgun (WGS) entry which is preliminary data.</text>
</comment>